<name>A0A192Y5S8_9CAUD</name>
<protein>
    <submittedName>
        <fullName evidence="2">Uncharacterized protein</fullName>
    </submittedName>
</protein>
<keyword evidence="1" id="KW-0812">Transmembrane</keyword>
<feature type="transmembrane region" description="Helical" evidence="1">
    <location>
        <begin position="6"/>
        <end position="27"/>
    </location>
</feature>
<keyword evidence="1" id="KW-1133">Transmembrane helix</keyword>
<dbReference type="EMBL" id="KU521356">
    <property type="protein sequence ID" value="ANM45082.1"/>
    <property type="molecule type" value="Genomic_DNA"/>
</dbReference>
<evidence type="ECO:0000313" key="3">
    <source>
        <dbReference type="Proteomes" id="UP000224336"/>
    </source>
</evidence>
<keyword evidence="1" id="KW-0472">Membrane</keyword>
<dbReference type="Proteomes" id="UP000224336">
    <property type="component" value="Segment"/>
</dbReference>
<organism evidence="2 3">
    <name type="scientific">Pseudomonas phage KTN4</name>
    <dbReference type="NCBI Taxonomy" id="1862701"/>
    <lineage>
        <taxon>Viruses</taxon>
        <taxon>Duplodnaviria</taxon>
        <taxon>Heunggongvirae</taxon>
        <taxon>Uroviricota</taxon>
        <taxon>Caudoviricetes</taxon>
        <taxon>Chimalliviridae</taxon>
        <taxon>Phikzvirus</taxon>
        <taxon>Phikzvirus phiKZ</taxon>
    </lineage>
</organism>
<reference evidence="2 3" key="1">
    <citation type="journal article" date="2016" name="Sci. Rep.">
        <title>A proposed integrated approach for the preclinical evaluation of phage therapy in Pseudomonas infections.</title>
        <authorList>
            <person name="Danis-Wlodarczyk K."/>
            <person name="Vandenheuvel D."/>
            <person name="Jang H.B."/>
            <person name="Briers Y."/>
            <person name="Olszak T."/>
            <person name="Arabski M."/>
            <person name="Wasik S."/>
            <person name="Drabik M."/>
            <person name="Higgins G."/>
            <person name="Tyrrell J."/>
            <person name="Harvey B.J."/>
            <person name="Noben J.P."/>
            <person name="Lavigne R."/>
            <person name="Drulis-Kawa Z."/>
        </authorList>
    </citation>
    <scope>NUCLEOTIDE SEQUENCE [LARGE SCALE GENOMIC DNA]</scope>
</reference>
<sequence length="50" mass="5615">MEGIKYVALFLIIAILSSTLVGINKIISIGDIDGYRSEKERITEIQSHHK</sequence>
<accession>A0A192Y5S8</accession>
<proteinExistence type="predicted"/>
<evidence type="ECO:0000256" key="1">
    <source>
        <dbReference type="SAM" id="Phobius"/>
    </source>
</evidence>
<gene>
    <name evidence="2" type="ORF">KTN4_324</name>
</gene>
<evidence type="ECO:0000313" key="2">
    <source>
        <dbReference type="EMBL" id="ANM45082.1"/>
    </source>
</evidence>